<organism evidence="1 2">
    <name type="scientific">Photobacterium aphoticum</name>
    <dbReference type="NCBI Taxonomy" id="754436"/>
    <lineage>
        <taxon>Bacteria</taxon>
        <taxon>Pseudomonadati</taxon>
        <taxon>Pseudomonadota</taxon>
        <taxon>Gammaproteobacteria</taxon>
        <taxon>Vibrionales</taxon>
        <taxon>Vibrionaceae</taxon>
        <taxon>Photobacterium</taxon>
    </lineage>
</organism>
<name>A0A090QZW3_9GAMM</name>
<protein>
    <submittedName>
        <fullName evidence="1">Uncharacterized protein</fullName>
    </submittedName>
</protein>
<proteinExistence type="predicted"/>
<accession>A0A090QZW3</accession>
<gene>
    <name evidence="1" type="ORF">JCM19237_3783</name>
</gene>
<dbReference type="EMBL" id="BBMN01000025">
    <property type="protein sequence ID" value="GAL08421.1"/>
    <property type="molecule type" value="Genomic_DNA"/>
</dbReference>
<comment type="caution">
    <text evidence="1">The sequence shown here is derived from an EMBL/GenBank/DDBJ whole genome shotgun (WGS) entry which is preliminary data.</text>
</comment>
<sequence>MTFDGDLPSAFAGQAVTLTLADEIDISVVIRWSWRKARYH</sequence>
<dbReference type="Proteomes" id="UP000029227">
    <property type="component" value="Unassembled WGS sequence"/>
</dbReference>
<evidence type="ECO:0000313" key="2">
    <source>
        <dbReference type="Proteomes" id="UP000029227"/>
    </source>
</evidence>
<evidence type="ECO:0000313" key="1">
    <source>
        <dbReference type="EMBL" id="GAL08421.1"/>
    </source>
</evidence>
<reference evidence="1 2" key="1">
    <citation type="journal article" date="2014" name="Genome Announc.">
        <title>Draft Genome Sequences of Two Vibrionaceae Species, Vibrio ponticus C121 and Photobacterium aphoticum C119, Isolated as Coral Reef Microbiota.</title>
        <authorList>
            <person name="Al-saari N."/>
            <person name="Meirelles P.M."/>
            <person name="Mino S."/>
            <person name="Suda W."/>
            <person name="Oshima K."/>
            <person name="Hattori M."/>
            <person name="Ohkuma M."/>
            <person name="Thompson F.L."/>
            <person name="Gomez-Gil B."/>
            <person name="Sawabe T."/>
            <person name="Sawabe T."/>
        </authorList>
    </citation>
    <scope>NUCLEOTIDE SEQUENCE [LARGE SCALE GENOMIC DNA]</scope>
    <source>
        <strain evidence="1 2">JCM 19237</strain>
    </source>
</reference>
<dbReference type="AlphaFoldDB" id="A0A090QZW3"/>